<accession>A0A917YGY6</accession>
<dbReference type="GO" id="GO:0006508">
    <property type="term" value="P:proteolysis"/>
    <property type="evidence" value="ECO:0007669"/>
    <property type="project" value="UniProtKB-KW"/>
</dbReference>
<dbReference type="PANTHER" id="PTHR43806:SF65">
    <property type="entry name" value="SERINE PROTEASE APRX"/>
    <property type="match status" value="1"/>
</dbReference>
<dbReference type="InterPro" id="IPR015500">
    <property type="entry name" value="Peptidase_S8_subtilisin-rel"/>
</dbReference>
<dbReference type="InterPro" id="IPR013783">
    <property type="entry name" value="Ig-like_fold"/>
</dbReference>
<dbReference type="CDD" id="cd15482">
    <property type="entry name" value="Sialidase_non-viral"/>
    <property type="match status" value="1"/>
</dbReference>
<evidence type="ECO:0000256" key="2">
    <source>
        <dbReference type="ARBA" id="ARBA00022670"/>
    </source>
</evidence>
<dbReference type="InterPro" id="IPR023827">
    <property type="entry name" value="Peptidase_S8_Asp-AS"/>
</dbReference>
<dbReference type="InterPro" id="IPR036852">
    <property type="entry name" value="Peptidase_S8/S53_dom_sf"/>
</dbReference>
<evidence type="ECO:0000313" key="10">
    <source>
        <dbReference type="EMBL" id="GGN95226.1"/>
    </source>
</evidence>
<dbReference type="PROSITE" id="PS00136">
    <property type="entry name" value="SUBTILASE_ASP"/>
    <property type="match status" value="1"/>
</dbReference>
<evidence type="ECO:0000259" key="9">
    <source>
        <dbReference type="Pfam" id="PF00082"/>
    </source>
</evidence>
<dbReference type="Gene3D" id="2.130.10.10">
    <property type="entry name" value="YVTN repeat-like/Quinoprotein amine dehydrogenase"/>
    <property type="match status" value="2"/>
</dbReference>
<dbReference type="SUPFAM" id="SSF52025">
    <property type="entry name" value="PA domain"/>
    <property type="match status" value="1"/>
</dbReference>
<dbReference type="InterPro" id="IPR022398">
    <property type="entry name" value="Peptidase_S8_His-AS"/>
</dbReference>
<comment type="similarity">
    <text evidence="1 6 7">Belongs to the peptidase S8 family.</text>
</comment>
<comment type="caution">
    <text evidence="10">The sequence shown here is derived from an EMBL/GenBank/DDBJ whole genome shotgun (WGS) entry which is preliminary data.</text>
</comment>
<dbReference type="PROSITE" id="PS00137">
    <property type="entry name" value="SUBTILASE_HIS"/>
    <property type="match status" value="1"/>
</dbReference>
<keyword evidence="3 6" id="KW-0378">Hydrolase</keyword>
<feature type="compositionally biased region" description="Polar residues" evidence="8">
    <location>
        <begin position="760"/>
        <end position="770"/>
    </location>
</feature>
<dbReference type="InterPro" id="IPR000209">
    <property type="entry name" value="Peptidase_S8/S53_dom"/>
</dbReference>
<evidence type="ECO:0000256" key="1">
    <source>
        <dbReference type="ARBA" id="ARBA00011073"/>
    </source>
</evidence>
<dbReference type="InterPro" id="IPR034213">
    <property type="entry name" value="S8_Vpr-like"/>
</dbReference>
<dbReference type="Pfam" id="PF00082">
    <property type="entry name" value="Peptidase_S8"/>
    <property type="match status" value="1"/>
</dbReference>
<dbReference type="InterPro" id="IPR046450">
    <property type="entry name" value="PA_dom_sf"/>
</dbReference>
<dbReference type="Gene3D" id="2.60.40.10">
    <property type="entry name" value="Immunoglobulins"/>
    <property type="match status" value="1"/>
</dbReference>
<evidence type="ECO:0000256" key="8">
    <source>
        <dbReference type="SAM" id="MobiDB-lite"/>
    </source>
</evidence>
<keyword evidence="11" id="KW-1185">Reference proteome</keyword>
<protein>
    <recommendedName>
        <fullName evidence="9">Peptidase S8/S53 domain-containing protein</fullName>
    </recommendedName>
</protein>
<dbReference type="Proteomes" id="UP000600365">
    <property type="component" value="Unassembled WGS sequence"/>
</dbReference>
<evidence type="ECO:0000256" key="3">
    <source>
        <dbReference type="ARBA" id="ARBA00022801"/>
    </source>
</evidence>
<feature type="region of interest" description="Disordered" evidence="8">
    <location>
        <begin position="746"/>
        <end position="771"/>
    </location>
</feature>
<keyword evidence="4 6" id="KW-0720">Serine protease</keyword>
<evidence type="ECO:0000256" key="6">
    <source>
        <dbReference type="PROSITE-ProRule" id="PRU01240"/>
    </source>
</evidence>
<evidence type="ECO:0000313" key="11">
    <source>
        <dbReference type="Proteomes" id="UP000600365"/>
    </source>
</evidence>
<dbReference type="CDD" id="cd07474">
    <property type="entry name" value="Peptidases_S8_subtilisin_Vpr-like"/>
    <property type="match status" value="1"/>
</dbReference>
<dbReference type="GO" id="GO:0004252">
    <property type="term" value="F:serine-type endopeptidase activity"/>
    <property type="evidence" value="ECO:0007669"/>
    <property type="project" value="UniProtKB-UniRule"/>
</dbReference>
<dbReference type="PRINTS" id="PR00723">
    <property type="entry name" value="SUBTILISIN"/>
</dbReference>
<dbReference type="SUPFAM" id="SSF110296">
    <property type="entry name" value="Oligoxyloglucan reducing end-specific cellobiohydrolase"/>
    <property type="match status" value="2"/>
</dbReference>
<keyword evidence="2 6" id="KW-0645">Protease</keyword>
<sequence length="1358" mass="140340">MIVKLSGDAAIPAVRGGRVRAADAADAADVAAERRSVASRQKDFLGKVKQAGLHPGSVRNFNLLVNAVRMTVPAGEVVRLSALPGVTGVVPDIPVKARTDVSVPFIGAPEVWKHQDPTGKAVRGTGVTVAVLDTGVDYTHPDLGGGFGPGHKVVAGYDFVNGDDDPMDDHYHGTHVAGIIAGKAAEEGGITGVAPDASIVAYKVLNSAGQGYESDIIAGIEAAADPANPHRADVINMSLGGYGDGTEPLGLAATAATRAGVVVVAAAGNSGPGTGTVGTPAAADGVIAVGASTTNLVLPTAYLAGPHPELLQTVRERLSANAPAEPVTAQVVDAGSGSAEDWSRVGDVSGKIVLVRAVPSLELAREAEQRGALALLIGPVYDGGGGPLRVGAGKGVVAVTPSTFGTKASGDSGRMDKLVVLSMELAQYQELSTGVANGSVSVTIRGTDATDKIASFSSRGPSPRHQLKPDLVAPGVEIRSTVPKTLFPSGELRLSGTSMASPHVAGAAVLLRQLHPGLSPEEVKSALVGTAKPLSGPDVFTQGGGRLNVAAAADAAVTASPATLSFGLADLADQTIHSTKTFTLRNTGTRRLTANLTSDSAARVSPQQVDIAAGGTATVTVTIDMQQPAADTDVTGRLTVTPDSGPAITVPYLLIVQHLVVKATPDPSDGHSTVLVGTPVPMGTPPTVTVTPPHGKATTFTTVPDHGAWYRVAVTGRTAGAYKVSASGTALTGQRLSGSDAFEVTPEDSRASKWEPVGPNSESGQLTTTPGAPHQAVMTQFAKAAPWLTTDDGATWTQLNRLPIGPGYGTVVVDAKQPKRWWYAVNGAGNASTALTYQGKILRTEDSGRTWQTLDVPDSYVTAMVADEQTRTLIAVTDVGLLVSTDKGDTWTAYPTEVPDNVTDAAVSGDDLYLSTPKGIWVRSGVASGNLGASRQVYNSDGYIERLATDDSVVVAYDTATGIVGSYDHGQTWSTLRTVDHAVTSLNVSGGNVFLGTTGESWLGRNHGRSWAPFPMPMPKSLPIDYDRWADGSVTLSADTAGLYRASANGTGYRRIGVQGGTVFDLAVAGNTLLAGTEYGVQRTELPVNQPEWGPSGNEGRTGERVKTVTVSPKNPKVVWKVRYSDWIDTSFISRSDDGGSTWEEKTTFGGFPSVFTIDPADPNRVLVGTDSGIQGADATLLATTNNGTTWKTLLHSKLSFNAVIGDPNDPLRLWLGKADGLYRSDDGGATVTKVAEGSVSTLELDGTRLIVGGDGVRVSTDGGQTFRTADTGGLPTRVSDVLRVGDTLYAATTRYSSNALPKGGRGVLRSTDNGLTWVNISTGLQNLDATKLAASPDGAYLYVGTIQGGVHRLKLQH</sequence>
<reference evidence="10 11" key="1">
    <citation type="journal article" date="2014" name="Int. J. Syst. Evol. Microbiol.">
        <title>Complete genome sequence of Corynebacterium casei LMG S-19264T (=DSM 44701T), isolated from a smear-ripened cheese.</title>
        <authorList>
            <consortium name="US DOE Joint Genome Institute (JGI-PGF)"/>
            <person name="Walter F."/>
            <person name="Albersmeier A."/>
            <person name="Kalinowski J."/>
            <person name="Ruckert C."/>
        </authorList>
    </citation>
    <scope>NUCLEOTIDE SEQUENCE [LARGE SCALE GENOMIC DNA]</scope>
    <source>
        <strain evidence="10 11">CGMCC 4.7111</strain>
    </source>
</reference>
<dbReference type="InterPro" id="IPR023828">
    <property type="entry name" value="Peptidase_S8_Ser-AS"/>
</dbReference>
<dbReference type="GO" id="GO:0005975">
    <property type="term" value="P:carbohydrate metabolic process"/>
    <property type="evidence" value="ECO:0007669"/>
    <property type="project" value="UniProtKB-ARBA"/>
</dbReference>
<dbReference type="PROSITE" id="PS51892">
    <property type="entry name" value="SUBTILASE"/>
    <property type="match status" value="1"/>
</dbReference>
<feature type="domain" description="Peptidase S8/S53" evidence="9">
    <location>
        <begin position="124"/>
        <end position="535"/>
    </location>
</feature>
<feature type="active site" description="Charge relay system" evidence="5 6">
    <location>
        <position position="133"/>
    </location>
</feature>
<gene>
    <name evidence="10" type="ORF">GCM10011579_095570</name>
</gene>
<dbReference type="PANTHER" id="PTHR43806">
    <property type="entry name" value="PEPTIDASE S8"/>
    <property type="match status" value="1"/>
</dbReference>
<dbReference type="InterPro" id="IPR015943">
    <property type="entry name" value="WD40/YVTN_repeat-like_dom_sf"/>
</dbReference>
<evidence type="ECO:0000256" key="4">
    <source>
        <dbReference type="ARBA" id="ARBA00022825"/>
    </source>
</evidence>
<feature type="active site" description="Charge relay system" evidence="5 6">
    <location>
        <position position="172"/>
    </location>
</feature>
<dbReference type="PROSITE" id="PS00138">
    <property type="entry name" value="SUBTILASE_SER"/>
    <property type="match status" value="1"/>
</dbReference>
<dbReference type="SUPFAM" id="SSF52743">
    <property type="entry name" value="Subtilisin-like"/>
    <property type="match status" value="1"/>
</dbReference>
<evidence type="ECO:0000256" key="7">
    <source>
        <dbReference type="RuleBase" id="RU003355"/>
    </source>
</evidence>
<organism evidence="10 11">
    <name type="scientific">Streptomyces albiflavescens</name>
    <dbReference type="NCBI Taxonomy" id="1623582"/>
    <lineage>
        <taxon>Bacteria</taxon>
        <taxon>Bacillati</taxon>
        <taxon>Actinomycetota</taxon>
        <taxon>Actinomycetes</taxon>
        <taxon>Kitasatosporales</taxon>
        <taxon>Streptomycetaceae</taxon>
        <taxon>Streptomyces</taxon>
    </lineage>
</organism>
<dbReference type="Gene3D" id="3.40.50.200">
    <property type="entry name" value="Peptidase S8/S53 domain"/>
    <property type="match status" value="2"/>
</dbReference>
<evidence type="ECO:0000256" key="5">
    <source>
        <dbReference type="PIRSR" id="PIRSR615500-1"/>
    </source>
</evidence>
<dbReference type="InterPro" id="IPR050131">
    <property type="entry name" value="Peptidase_S8_subtilisin-like"/>
</dbReference>
<name>A0A917YGY6_9ACTN</name>
<feature type="active site" description="Charge relay system" evidence="5 6">
    <location>
        <position position="498"/>
    </location>
</feature>
<dbReference type="EMBL" id="BMMM01000032">
    <property type="protein sequence ID" value="GGN95226.1"/>
    <property type="molecule type" value="Genomic_DNA"/>
</dbReference>
<proteinExistence type="inferred from homology"/>